<keyword evidence="1" id="KW-0472">Membrane</keyword>
<organism evidence="2 3">
    <name type="scientific">Thalassorhabdus alkalitolerans</name>
    <dbReference type="NCBI Taxonomy" id="2282697"/>
    <lineage>
        <taxon>Bacteria</taxon>
        <taxon>Bacillati</taxon>
        <taxon>Bacillota</taxon>
        <taxon>Bacilli</taxon>
        <taxon>Bacillales</taxon>
        <taxon>Bacillaceae</taxon>
        <taxon>Thalassorhabdus</taxon>
    </lineage>
</organism>
<accession>A0ABW0YFR2</accession>
<keyword evidence="1" id="KW-1133">Transmembrane helix</keyword>
<feature type="transmembrane region" description="Helical" evidence="1">
    <location>
        <begin position="6"/>
        <end position="24"/>
    </location>
</feature>
<sequence>MQLIQIIFPLLVCIAALVVTLGLTRKKEEKYDHHESMFNMSLIYLAIMPAVIIIVAGVLIFS</sequence>
<keyword evidence="3" id="KW-1185">Reference proteome</keyword>
<protein>
    <submittedName>
        <fullName evidence="2">BshB3 potential contributor to bacillithiol synthesis</fullName>
    </submittedName>
</protein>
<proteinExistence type="predicted"/>
<evidence type="ECO:0000313" key="2">
    <source>
        <dbReference type="EMBL" id="MFC5711255.1"/>
    </source>
</evidence>
<gene>
    <name evidence="2" type="ORF">ACFPU1_00515</name>
</gene>
<dbReference type="EMBL" id="JBHSOZ010000002">
    <property type="protein sequence ID" value="MFC5711255.1"/>
    <property type="molecule type" value="Genomic_DNA"/>
</dbReference>
<keyword evidence="1" id="KW-0812">Transmembrane</keyword>
<dbReference type="RefSeq" id="WP_054636848.1">
    <property type="nucleotide sequence ID" value="NZ_JBHSOZ010000002.1"/>
</dbReference>
<dbReference type="Proteomes" id="UP001596142">
    <property type="component" value="Unassembled WGS sequence"/>
</dbReference>
<feature type="transmembrane region" description="Helical" evidence="1">
    <location>
        <begin position="36"/>
        <end position="61"/>
    </location>
</feature>
<comment type="caution">
    <text evidence="2">The sequence shown here is derived from an EMBL/GenBank/DDBJ whole genome shotgun (WGS) entry which is preliminary data.</text>
</comment>
<reference evidence="3" key="1">
    <citation type="journal article" date="2019" name="Int. J. Syst. Evol. Microbiol.">
        <title>The Global Catalogue of Microorganisms (GCM) 10K type strain sequencing project: providing services to taxonomists for standard genome sequencing and annotation.</title>
        <authorList>
            <consortium name="The Broad Institute Genomics Platform"/>
            <consortium name="The Broad Institute Genome Sequencing Center for Infectious Disease"/>
            <person name="Wu L."/>
            <person name="Ma J."/>
        </authorList>
    </citation>
    <scope>NUCLEOTIDE SEQUENCE [LARGE SCALE GENOMIC DNA]</scope>
    <source>
        <strain evidence="3">CECT 7184</strain>
    </source>
</reference>
<evidence type="ECO:0000256" key="1">
    <source>
        <dbReference type="SAM" id="Phobius"/>
    </source>
</evidence>
<name>A0ABW0YFR2_9BACI</name>
<evidence type="ECO:0000313" key="3">
    <source>
        <dbReference type="Proteomes" id="UP001596142"/>
    </source>
</evidence>